<dbReference type="GO" id="GO:0015204">
    <property type="term" value="F:urea transmembrane transporter activity"/>
    <property type="evidence" value="ECO:0007669"/>
    <property type="project" value="InterPro"/>
</dbReference>
<feature type="transmembrane region" description="Helical" evidence="8">
    <location>
        <begin position="6"/>
        <end position="27"/>
    </location>
</feature>
<evidence type="ECO:0000256" key="4">
    <source>
        <dbReference type="ARBA" id="ARBA00022692"/>
    </source>
</evidence>
<feature type="transmembrane region" description="Helical" evidence="8">
    <location>
        <begin position="47"/>
        <end position="72"/>
    </location>
</feature>
<feature type="transmembrane region" description="Helical" evidence="8">
    <location>
        <begin position="159"/>
        <end position="176"/>
    </location>
</feature>
<evidence type="ECO:0000313" key="9">
    <source>
        <dbReference type="EMBL" id="PIR91941.1"/>
    </source>
</evidence>
<organism evidence="9 10">
    <name type="scientific">Candidatus Falkowbacteria bacterium CG10_big_fil_rev_8_21_14_0_10_44_15</name>
    <dbReference type="NCBI Taxonomy" id="1974569"/>
    <lineage>
        <taxon>Bacteria</taxon>
        <taxon>Candidatus Falkowiibacteriota</taxon>
    </lineage>
</organism>
<dbReference type="InterPro" id="IPR031155">
    <property type="entry name" value="DUR"/>
</dbReference>
<keyword evidence="4 8" id="KW-0812">Transmembrane</keyword>
<evidence type="ECO:0000256" key="2">
    <source>
        <dbReference type="ARBA" id="ARBA00006434"/>
    </source>
</evidence>
<dbReference type="PANTHER" id="PTHR46154:SF4">
    <property type="entry name" value="UREA ACTIVE TRANSPORTER"/>
    <property type="match status" value="1"/>
</dbReference>
<evidence type="ECO:0000256" key="6">
    <source>
        <dbReference type="ARBA" id="ARBA00023136"/>
    </source>
</evidence>
<evidence type="ECO:0000256" key="3">
    <source>
        <dbReference type="ARBA" id="ARBA00022448"/>
    </source>
</evidence>
<feature type="transmembrane region" description="Helical" evidence="8">
    <location>
        <begin position="188"/>
        <end position="206"/>
    </location>
</feature>
<evidence type="ECO:0008006" key="11">
    <source>
        <dbReference type="Google" id="ProtNLM"/>
    </source>
</evidence>
<dbReference type="PANTHER" id="PTHR46154">
    <property type="match status" value="1"/>
</dbReference>
<keyword evidence="6 8" id="KW-0472">Membrane</keyword>
<dbReference type="Gene3D" id="1.20.1730.10">
    <property type="entry name" value="Sodium/glucose cotransporter"/>
    <property type="match status" value="1"/>
</dbReference>
<evidence type="ECO:0000256" key="5">
    <source>
        <dbReference type="ARBA" id="ARBA00022989"/>
    </source>
</evidence>
<dbReference type="PROSITE" id="PS50283">
    <property type="entry name" value="NA_SOLUT_SYMP_3"/>
    <property type="match status" value="1"/>
</dbReference>
<feature type="non-terminal residue" evidence="9">
    <location>
        <position position="223"/>
    </location>
</feature>
<comment type="similarity">
    <text evidence="2 7">Belongs to the sodium:solute symporter (SSF) (TC 2.A.21) family.</text>
</comment>
<reference evidence="10" key="1">
    <citation type="submission" date="2017-09" db="EMBL/GenBank/DDBJ databases">
        <title>Depth-based differentiation of microbial function through sediment-hosted aquifers and enrichment of novel symbionts in the deep terrestrial subsurface.</title>
        <authorList>
            <person name="Probst A.J."/>
            <person name="Ladd B."/>
            <person name="Jarett J.K."/>
            <person name="Geller-Mcgrath D.E."/>
            <person name="Sieber C.M.K."/>
            <person name="Emerson J.B."/>
            <person name="Anantharaman K."/>
            <person name="Thomas B.C."/>
            <person name="Malmstrom R."/>
            <person name="Stieglmeier M."/>
            <person name="Klingl A."/>
            <person name="Woyke T."/>
            <person name="Ryan C.M."/>
            <person name="Banfield J.F."/>
        </authorList>
    </citation>
    <scope>NUCLEOTIDE SEQUENCE [LARGE SCALE GENOMIC DNA]</scope>
</reference>
<protein>
    <recommendedName>
        <fullName evidence="11">Sodium:solute symporter</fullName>
    </recommendedName>
</protein>
<dbReference type="InterPro" id="IPR038377">
    <property type="entry name" value="Na/Glc_symporter_sf"/>
</dbReference>
<dbReference type="AlphaFoldDB" id="A0A2H0UYM8"/>
<proteinExistence type="inferred from homology"/>
<evidence type="ECO:0000256" key="1">
    <source>
        <dbReference type="ARBA" id="ARBA00004141"/>
    </source>
</evidence>
<comment type="subcellular location">
    <subcellularLocation>
        <location evidence="1">Membrane</location>
        <topology evidence="1">Multi-pass membrane protein</topology>
    </subcellularLocation>
</comment>
<sequence length="223" mass="24523">MNLITQGEGFIILAIFGVAMISVVYFLTQKKKISNERFLVANREVSWWRGAFSIAVSWIWAPAIFIVSLQAYTQGIAGAFWFIVPNILCFFVFAPLAIRLRRLMPEGYTLPEFILKRYNNDKKTHLAFLVIFFGYQLGAIIINSLAGGILLHILTGMNFSLAVMSLSLIALIYSLISGLEASILTDIIQMLMILVVSFILVPWVVIEAGGLSVVAGGLGGVTG</sequence>
<dbReference type="EMBL" id="PFAT01000058">
    <property type="protein sequence ID" value="PIR91941.1"/>
    <property type="molecule type" value="Genomic_DNA"/>
</dbReference>
<comment type="caution">
    <text evidence="9">The sequence shown here is derived from an EMBL/GenBank/DDBJ whole genome shotgun (WGS) entry which is preliminary data.</text>
</comment>
<accession>A0A2H0UYM8</accession>
<dbReference type="Proteomes" id="UP000228510">
    <property type="component" value="Unassembled WGS sequence"/>
</dbReference>
<dbReference type="GO" id="GO:0005886">
    <property type="term" value="C:plasma membrane"/>
    <property type="evidence" value="ECO:0007669"/>
    <property type="project" value="TreeGrafter"/>
</dbReference>
<gene>
    <name evidence="9" type="ORF">COU01_04500</name>
</gene>
<dbReference type="Pfam" id="PF00474">
    <property type="entry name" value="SSF"/>
    <property type="match status" value="1"/>
</dbReference>
<evidence type="ECO:0000256" key="7">
    <source>
        <dbReference type="RuleBase" id="RU362091"/>
    </source>
</evidence>
<dbReference type="InterPro" id="IPR001734">
    <property type="entry name" value="Na/solute_symporter"/>
</dbReference>
<feature type="transmembrane region" description="Helical" evidence="8">
    <location>
        <begin position="126"/>
        <end position="153"/>
    </location>
</feature>
<evidence type="ECO:0000256" key="8">
    <source>
        <dbReference type="SAM" id="Phobius"/>
    </source>
</evidence>
<evidence type="ECO:0000313" key="10">
    <source>
        <dbReference type="Proteomes" id="UP000228510"/>
    </source>
</evidence>
<feature type="transmembrane region" description="Helical" evidence="8">
    <location>
        <begin position="78"/>
        <end position="98"/>
    </location>
</feature>
<name>A0A2H0UYM8_9BACT</name>
<keyword evidence="3" id="KW-0813">Transport</keyword>
<keyword evidence="5 8" id="KW-1133">Transmembrane helix</keyword>